<dbReference type="UniPathway" id="UPA00074">
    <property type="reaction ID" value="UER00129"/>
</dbReference>
<dbReference type="GO" id="GO:0005829">
    <property type="term" value="C:cytosol"/>
    <property type="evidence" value="ECO:0007669"/>
    <property type="project" value="TreeGrafter"/>
</dbReference>
<dbReference type="PATRIC" id="fig|1006576.9.peg.1415"/>
<evidence type="ECO:0000256" key="9">
    <source>
        <dbReference type="ARBA" id="ARBA00032931"/>
    </source>
</evidence>
<dbReference type="InterPro" id="IPR016188">
    <property type="entry name" value="PurM-like_N"/>
</dbReference>
<dbReference type="Pfam" id="PF00586">
    <property type="entry name" value="AIRS"/>
    <property type="match status" value="1"/>
</dbReference>
<keyword evidence="12" id="KW-0963">Cytoplasm</keyword>
<sequence length="325" mass="36009">MLYKDSGVDINKANESISSIKNIIGDNIGAYAGLFSLKEILLEYNDPILVASTDGIGTKLQLLRDYKMWNTAAVDLVAMNLNDLVCMTAKPLFFLDYYATSSLNKEEFVSFIKHLNETLNEFDCKLLGGETAELPGVFYNNNEDVAGFAVGIAEKNRIFDYSKIEVGDKIIGLTSSGVHSNGFSLVRKLLSEKKIKVTDDLLNPTKLYVNQTLQIIDLIKGAAHITGGGLIDNLPRIIPNGLCACLEFNWKIPKVFEDILNAGVDIKEMFHVFNMGIGMVYIVSKDNLKIVSDILNKEFSEEVQVIGEVLAAEKNNIDKKILIKI</sequence>
<evidence type="ECO:0000259" key="13">
    <source>
        <dbReference type="Pfam" id="PF00586"/>
    </source>
</evidence>
<protein>
    <recommendedName>
        <fullName evidence="4 12">Phosphoribosylformylglycinamidine cyclo-ligase</fullName>
        <ecNumber evidence="3 12">6.3.3.1</ecNumber>
    </recommendedName>
    <alternativeName>
        <fullName evidence="9 12">AIR synthase</fullName>
    </alternativeName>
    <alternativeName>
        <fullName evidence="10 12">AIRS</fullName>
    </alternativeName>
    <alternativeName>
        <fullName evidence="8 12">Phosphoribosyl-aminoimidazole synthetase</fullName>
    </alternativeName>
</protein>
<organism evidence="15 16">
    <name type="scientific">Defluviitoga tunisiensis</name>
    <dbReference type="NCBI Taxonomy" id="1006576"/>
    <lineage>
        <taxon>Bacteria</taxon>
        <taxon>Thermotogati</taxon>
        <taxon>Thermotogota</taxon>
        <taxon>Thermotogae</taxon>
        <taxon>Petrotogales</taxon>
        <taxon>Petrotogaceae</taxon>
        <taxon>Defluviitoga</taxon>
    </lineage>
</organism>
<dbReference type="PANTHER" id="PTHR10520:SF12">
    <property type="entry name" value="TRIFUNCTIONAL PURINE BIOSYNTHETIC PROTEIN ADENOSINE-3"/>
    <property type="match status" value="1"/>
</dbReference>
<evidence type="ECO:0000256" key="5">
    <source>
        <dbReference type="ARBA" id="ARBA00022598"/>
    </source>
</evidence>
<dbReference type="GO" id="GO:0006189">
    <property type="term" value="P:'de novo' IMP biosynthetic process"/>
    <property type="evidence" value="ECO:0007669"/>
    <property type="project" value="UniProtKB-UniRule"/>
</dbReference>
<dbReference type="CDD" id="cd02196">
    <property type="entry name" value="PurM"/>
    <property type="match status" value="1"/>
</dbReference>
<feature type="domain" description="PurM-like N-terminal" evidence="13">
    <location>
        <begin position="48"/>
        <end position="153"/>
    </location>
</feature>
<evidence type="ECO:0000256" key="11">
    <source>
        <dbReference type="ARBA" id="ARBA00049057"/>
    </source>
</evidence>
<dbReference type="EC" id="6.3.3.1" evidence="3 12"/>
<proteinExistence type="inferred from homology"/>
<dbReference type="InterPro" id="IPR036676">
    <property type="entry name" value="PurM-like_C_sf"/>
</dbReference>
<comment type="subcellular location">
    <subcellularLocation>
        <location evidence="12">Cytoplasm</location>
    </subcellularLocation>
</comment>
<keyword evidence="16" id="KW-1185">Reference proteome</keyword>
<evidence type="ECO:0000259" key="14">
    <source>
        <dbReference type="Pfam" id="PF02769"/>
    </source>
</evidence>
<keyword evidence="12" id="KW-0658">Purine biosynthesis</keyword>
<dbReference type="Pfam" id="PF02769">
    <property type="entry name" value="AIRS_C"/>
    <property type="match status" value="1"/>
</dbReference>
<dbReference type="SUPFAM" id="SSF56042">
    <property type="entry name" value="PurM C-terminal domain-like"/>
    <property type="match status" value="1"/>
</dbReference>
<gene>
    <name evidence="12 15" type="primary">purM</name>
    <name evidence="15" type="ORF">DTL3_1417</name>
</gene>
<dbReference type="RefSeq" id="WP_045088104.1">
    <property type="nucleotide sequence ID" value="NZ_LN824141.1"/>
</dbReference>
<dbReference type="Gene3D" id="3.90.650.10">
    <property type="entry name" value="PurM-like C-terminal domain"/>
    <property type="match status" value="1"/>
</dbReference>
<evidence type="ECO:0000256" key="2">
    <source>
        <dbReference type="ARBA" id="ARBA00010280"/>
    </source>
</evidence>
<dbReference type="KEGG" id="dtn:DTL3_1417"/>
<evidence type="ECO:0000256" key="12">
    <source>
        <dbReference type="HAMAP-Rule" id="MF_00741"/>
    </source>
</evidence>
<keyword evidence="6 12" id="KW-0547">Nucleotide-binding</keyword>
<keyword evidence="7 12" id="KW-0067">ATP-binding</keyword>
<evidence type="ECO:0000256" key="6">
    <source>
        <dbReference type="ARBA" id="ARBA00022741"/>
    </source>
</evidence>
<dbReference type="OrthoDB" id="9802507at2"/>
<evidence type="ECO:0000256" key="8">
    <source>
        <dbReference type="ARBA" id="ARBA00031908"/>
    </source>
</evidence>
<dbReference type="GO" id="GO:0004637">
    <property type="term" value="F:phosphoribosylamine-glycine ligase activity"/>
    <property type="evidence" value="ECO:0007669"/>
    <property type="project" value="TreeGrafter"/>
</dbReference>
<dbReference type="SUPFAM" id="SSF55326">
    <property type="entry name" value="PurM N-terminal domain-like"/>
    <property type="match status" value="1"/>
</dbReference>
<evidence type="ECO:0000256" key="3">
    <source>
        <dbReference type="ARBA" id="ARBA00013047"/>
    </source>
</evidence>
<keyword evidence="5 12" id="KW-0436">Ligase</keyword>
<reference evidence="16" key="1">
    <citation type="submission" date="2014-11" db="EMBL/GenBank/DDBJ databases">
        <authorList>
            <person name="Wibberg D."/>
        </authorList>
    </citation>
    <scope>NUCLEOTIDE SEQUENCE [LARGE SCALE GENOMIC DNA]</scope>
    <source>
        <strain evidence="16">L3</strain>
    </source>
</reference>
<dbReference type="GO" id="GO:0004641">
    <property type="term" value="F:phosphoribosylformylglycinamidine cyclo-ligase activity"/>
    <property type="evidence" value="ECO:0007669"/>
    <property type="project" value="UniProtKB-UniRule"/>
</dbReference>
<evidence type="ECO:0000256" key="7">
    <source>
        <dbReference type="ARBA" id="ARBA00022840"/>
    </source>
</evidence>
<dbReference type="InterPro" id="IPR036921">
    <property type="entry name" value="PurM-like_N_sf"/>
</dbReference>
<evidence type="ECO:0000256" key="1">
    <source>
        <dbReference type="ARBA" id="ARBA00004686"/>
    </source>
</evidence>
<evidence type="ECO:0000313" key="15">
    <source>
        <dbReference type="EMBL" id="CEP78711.1"/>
    </source>
</evidence>
<comment type="pathway">
    <text evidence="1 12">Purine metabolism; IMP biosynthesis via de novo pathway; 5-amino-1-(5-phospho-D-ribosyl)imidazole from N(2)-formyl-N(1)-(5-phospho-D-ribosyl)glycinamide: step 2/2.</text>
</comment>
<comment type="catalytic activity">
    <reaction evidence="11 12">
        <text>2-formamido-N(1)-(5-O-phospho-beta-D-ribosyl)acetamidine + ATP = 5-amino-1-(5-phospho-beta-D-ribosyl)imidazole + ADP + phosphate + H(+)</text>
        <dbReference type="Rhea" id="RHEA:23032"/>
        <dbReference type="ChEBI" id="CHEBI:15378"/>
        <dbReference type="ChEBI" id="CHEBI:30616"/>
        <dbReference type="ChEBI" id="CHEBI:43474"/>
        <dbReference type="ChEBI" id="CHEBI:137981"/>
        <dbReference type="ChEBI" id="CHEBI:147287"/>
        <dbReference type="ChEBI" id="CHEBI:456216"/>
        <dbReference type="EC" id="6.3.3.1"/>
    </reaction>
</comment>
<dbReference type="GO" id="GO:0046084">
    <property type="term" value="P:adenine biosynthetic process"/>
    <property type="evidence" value="ECO:0007669"/>
    <property type="project" value="TreeGrafter"/>
</dbReference>
<dbReference type="HAMAP" id="MF_00741">
    <property type="entry name" value="AIRS"/>
    <property type="match status" value="1"/>
</dbReference>
<comment type="similarity">
    <text evidence="2 12">Belongs to the AIR synthase family.</text>
</comment>
<dbReference type="NCBIfam" id="TIGR00878">
    <property type="entry name" value="purM"/>
    <property type="match status" value="1"/>
</dbReference>
<evidence type="ECO:0000256" key="10">
    <source>
        <dbReference type="ARBA" id="ARBA00033093"/>
    </source>
</evidence>
<feature type="domain" description="PurM-like C-terminal" evidence="14">
    <location>
        <begin position="165"/>
        <end position="316"/>
    </location>
</feature>
<evidence type="ECO:0000256" key="4">
    <source>
        <dbReference type="ARBA" id="ARBA00020367"/>
    </source>
</evidence>
<dbReference type="GO" id="GO:0005524">
    <property type="term" value="F:ATP binding"/>
    <property type="evidence" value="ECO:0007669"/>
    <property type="project" value="UniProtKB-KW"/>
</dbReference>
<dbReference type="STRING" id="1006576.DTL3_1417"/>
<dbReference type="HOGENOM" id="CLU_047116_0_0_0"/>
<name>A0A0C7NLD8_DEFTU</name>
<dbReference type="AlphaFoldDB" id="A0A0C7NLD8"/>
<dbReference type="Gene3D" id="3.30.1330.10">
    <property type="entry name" value="PurM-like, N-terminal domain"/>
    <property type="match status" value="1"/>
</dbReference>
<dbReference type="InterPro" id="IPR010918">
    <property type="entry name" value="PurM-like_C_dom"/>
</dbReference>
<dbReference type="Proteomes" id="UP000032809">
    <property type="component" value="Chromosome I"/>
</dbReference>
<dbReference type="EMBL" id="LN824141">
    <property type="protein sequence ID" value="CEP78711.1"/>
    <property type="molecule type" value="Genomic_DNA"/>
</dbReference>
<dbReference type="InterPro" id="IPR004733">
    <property type="entry name" value="PurM_cligase"/>
</dbReference>
<evidence type="ECO:0000313" key="16">
    <source>
        <dbReference type="Proteomes" id="UP000032809"/>
    </source>
</evidence>
<accession>A0A0C7NLD8</accession>
<dbReference type="PANTHER" id="PTHR10520">
    <property type="entry name" value="TRIFUNCTIONAL PURINE BIOSYNTHETIC PROTEIN ADENOSINE-3-RELATED"/>
    <property type="match status" value="1"/>
</dbReference>